<feature type="compositionally biased region" description="Basic and acidic residues" evidence="5">
    <location>
        <begin position="1"/>
        <end position="13"/>
    </location>
</feature>
<feature type="region of interest" description="Disordered" evidence="5">
    <location>
        <begin position="413"/>
        <end position="498"/>
    </location>
</feature>
<dbReference type="SMART" id="SM00298">
    <property type="entry name" value="CHROMO"/>
    <property type="match status" value="1"/>
</dbReference>
<feature type="compositionally biased region" description="Basic and acidic residues" evidence="5">
    <location>
        <begin position="155"/>
        <end position="167"/>
    </location>
</feature>
<keyword evidence="9" id="KW-1185">Reference proteome</keyword>
<proteinExistence type="predicted"/>
<feature type="compositionally biased region" description="Low complexity" evidence="5">
    <location>
        <begin position="277"/>
        <end position="287"/>
    </location>
</feature>
<name>A0A0G4F0W3_VITBC</name>
<feature type="domain" description="SP-RING-type" evidence="7">
    <location>
        <begin position="1022"/>
        <end position="1117"/>
    </location>
</feature>
<keyword evidence="2 4" id="KW-0863">Zinc-finger</keyword>
<accession>A0A0G4F0W3</accession>
<organism evidence="8 9">
    <name type="scientific">Vitrella brassicaformis (strain CCMP3155)</name>
    <dbReference type="NCBI Taxonomy" id="1169540"/>
    <lineage>
        <taxon>Eukaryota</taxon>
        <taxon>Sar</taxon>
        <taxon>Alveolata</taxon>
        <taxon>Colpodellida</taxon>
        <taxon>Vitrellaceae</taxon>
        <taxon>Vitrella</taxon>
    </lineage>
</organism>
<dbReference type="Gene3D" id="3.30.40.10">
    <property type="entry name" value="Zinc/RING finger domain, C3HC4 (zinc finger)"/>
    <property type="match status" value="1"/>
</dbReference>
<dbReference type="InterPro" id="IPR013083">
    <property type="entry name" value="Znf_RING/FYVE/PHD"/>
</dbReference>
<dbReference type="Gene3D" id="2.40.50.40">
    <property type="match status" value="1"/>
</dbReference>
<feature type="region of interest" description="Disordered" evidence="5">
    <location>
        <begin position="309"/>
        <end position="400"/>
    </location>
</feature>
<dbReference type="InterPro" id="IPR000953">
    <property type="entry name" value="Chromo/chromo_shadow_dom"/>
</dbReference>
<feature type="region of interest" description="Disordered" evidence="5">
    <location>
        <begin position="155"/>
        <end position="297"/>
    </location>
</feature>
<feature type="region of interest" description="Disordered" evidence="5">
    <location>
        <begin position="614"/>
        <end position="646"/>
    </location>
</feature>
<dbReference type="InterPro" id="IPR023780">
    <property type="entry name" value="Chromo_domain"/>
</dbReference>
<sequence length="1220" mass="132141">MSAAGRPRERPGPDDDVICLDMTDEEEESESSARQEHALPGRHATPPQQQQLQQRREQREDGSGDGTGGGGEDDGSPSALEEQQLLTSRLPGVSHNVEAIRDVRHRNGRWEFLVKFTGLPESSNTWTRETCLTAACDRYLLDEWKALFYEREKDQEKRRHIPHHDPSSPDPSPIIRKSRKRRIVQDSDTEDEGQMPVAAPAAAAAAAGGGGRAGHRGRSYVRGGEDTSDDDRPIFGQTRGTPLATGKKSSRPRTRTSTAAAKKRSGAGKSAPPPAPAAAAAVAAAPVRGRDGASPPLLIPLHKFIRPRPVVPENRLPGRADKGRDKKKRPAKQQQQHQEGQQQEEADRAMMDIVAAERRDRYQQRKLRKMRAMGEGDGADGEGGGRRQPQRRAKSSRAGISYVDDFDIRNLFEGNEMGGRGPLRSPPPPPPLPCSGDDAPPHPVPAAVAEIVYPPPPPPPPPYHEDDDDEPPPRPFAGPPGFHPPTGDNGAGRYGRPRRGELRALPHLFGGHRLPPWRGQQAAAGAPAAAAAAEPMMPQSDLRGRGDMQMMQLDARGMRPLADHFVDPPPANLPHRHSPVSPPSPSAAAAAAPSPQSPPQPLLELAAVESSVAAAASPPLQQHRGMRVDMMPPSLQPPPLSRRGPAAIHAPAAGVAAAPLLRSPNTQSPPNFPYPPPAAAAAAAAAAEGGRPSRGDVAAGNGVEEYLFGEGDRVRSLERNGVFQHYRQHIRVMPVTIEGQPAHRRCICRAIQGCDANEPKVTQKACSRALREIDMKVACKFCGQECDADCYFCWIAMCPKLKQWIKEGQDSFVCVSCRVMMADVFNMPEGILAVKVYRNLAEGTKDHIDDHINFTLPPDMAGRALRLYGFTFFDPPPRDKTYGVVNFQPHVKWPANGVKLSVGRSGDVPLRGPWSCVIPKPDSNSNTAAQYGPRRPDKPIRVGGVDLRAGGKYCLRVEDHIERDGPNALIRTPFMVVVAVTRPGTAASIVDMITRHSHIGRNTCRQKLLSMLRTADAAAHQVDDDIEVAGEAQTLSRRDPVTMDDIKVPVRGRDCKHLECIDLQPFVDMAKNNDSSGFKGRWKCPQQGCNASLYPWDIYIDDFVSHLLNHKHRKADEVVFRLVFRLVDNELVITPSGQGDARPSAPLPPPPPAAAAAFPPPPLSQMPQSSMMAAADPYPPAPAPPPAAAAAAGGVSRRQSMGQQEGLGDDEVICVDLDDD</sequence>
<dbReference type="OrthoDB" id="293261at2759"/>
<feature type="compositionally biased region" description="Basic and acidic residues" evidence="5">
    <location>
        <begin position="345"/>
        <end position="363"/>
    </location>
</feature>
<dbReference type="InterPro" id="IPR004181">
    <property type="entry name" value="Znf_MIZ"/>
</dbReference>
<dbReference type="OMA" id="AHRRCIC"/>
<evidence type="ECO:0000256" key="3">
    <source>
        <dbReference type="ARBA" id="ARBA00022833"/>
    </source>
</evidence>
<dbReference type="STRING" id="1169540.A0A0G4F0W3"/>
<evidence type="ECO:0000313" key="9">
    <source>
        <dbReference type="Proteomes" id="UP000041254"/>
    </source>
</evidence>
<protein>
    <recommendedName>
        <fullName evidence="10">Chromo domain-containing protein</fullName>
    </recommendedName>
</protein>
<feature type="compositionally biased region" description="Pro residues" evidence="5">
    <location>
        <begin position="1177"/>
        <end position="1187"/>
    </location>
</feature>
<dbReference type="GO" id="GO:0061665">
    <property type="term" value="F:SUMO ligase activity"/>
    <property type="evidence" value="ECO:0007669"/>
    <property type="project" value="TreeGrafter"/>
</dbReference>
<dbReference type="GO" id="GO:0016925">
    <property type="term" value="P:protein sumoylation"/>
    <property type="evidence" value="ECO:0007669"/>
    <property type="project" value="TreeGrafter"/>
</dbReference>
<dbReference type="GO" id="GO:0000785">
    <property type="term" value="C:chromatin"/>
    <property type="evidence" value="ECO:0007669"/>
    <property type="project" value="TreeGrafter"/>
</dbReference>
<keyword evidence="1" id="KW-0479">Metal-binding</keyword>
<evidence type="ECO:0000259" key="6">
    <source>
        <dbReference type="PROSITE" id="PS50013"/>
    </source>
</evidence>
<feature type="compositionally biased region" description="Low complexity" evidence="5">
    <location>
        <begin position="332"/>
        <end position="343"/>
    </location>
</feature>
<dbReference type="GO" id="GO:0008270">
    <property type="term" value="F:zinc ion binding"/>
    <property type="evidence" value="ECO:0007669"/>
    <property type="project" value="UniProtKB-KW"/>
</dbReference>
<feature type="domain" description="Chromo" evidence="6">
    <location>
        <begin position="95"/>
        <end position="156"/>
    </location>
</feature>
<evidence type="ECO:0000256" key="4">
    <source>
        <dbReference type="PROSITE-ProRule" id="PRU00452"/>
    </source>
</evidence>
<dbReference type="PROSITE" id="PS51044">
    <property type="entry name" value="ZF_SP_RING"/>
    <property type="match status" value="1"/>
</dbReference>
<dbReference type="PANTHER" id="PTHR10782:SF4">
    <property type="entry name" value="TONALLI, ISOFORM E"/>
    <property type="match status" value="1"/>
</dbReference>
<keyword evidence="3" id="KW-0862">Zinc</keyword>
<feature type="region of interest" description="Disordered" evidence="5">
    <location>
        <begin position="1135"/>
        <end position="1220"/>
    </location>
</feature>
<feature type="compositionally biased region" description="Pro residues" evidence="5">
    <location>
        <begin position="453"/>
        <end position="462"/>
    </location>
</feature>
<dbReference type="PROSITE" id="PS50013">
    <property type="entry name" value="CHROMO_2"/>
    <property type="match status" value="1"/>
</dbReference>
<dbReference type="EMBL" id="CDMY01000359">
    <property type="protein sequence ID" value="CEM05511.1"/>
    <property type="molecule type" value="Genomic_DNA"/>
</dbReference>
<feature type="region of interest" description="Disordered" evidence="5">
    <location>
        <begin position="516"/>
        <end position="541"/>
    </location>
</feature>
<gene>
    <name evidence="8" type="ORF">Vbra_2489</name>
</gene>
<feature type="compositionally biased region" description="Pro residues" evidence="5">
    <location>
        <begin position="473"/>
        <end position="483"/>
    </location>
</feature>
<evidence type="ECO:0000313" key="8">
    <source>
        <dbReference type="EMBL" id="CEM05511.1"/>
    </source>
</evidence>
<feature type="compositionally biased region" description="Acidic residues" evidence="5">
    <location>
        <begin position="14"/>
        <end position="30"/>
    </location>
</feature>
<evidence type="ECO:0000256" key="2">
    <source>
        <dbReference type="ARBA" id="ARBA00022771"/>
    </source>
</evidence>
<dbReference type="InterPro" id="IPR016197">
    <property type="entry name" value="Chromo-like_dom_sf"/>
</dbReference>
<evidence type="ECO:0008006" key="10">
    <source>
        <dbReference type="Google" id="ProtNLM"/>
    </source>
</evidence>
<dbReference type="InParanoid" id="A0A0G4F0W3"/>
<dbReference type="PANTHER" id="PTHR10782">
    <property type="entry name" value="ZINC FINGER MIZ DOMAIN-CONTAINING PROTEIN"/>
    <property type="match status" value="1"/>
</dbReference>
<feature type="compositionally biased region" description="Acidic residues" evidence="5">
    <location>
        <begin position="1207"/>
        <end position="1220"/>
    </location>
</feature>
<feature type="compositionally biased region" description="Low complexity" evidence="5">
    <location>
        <begin position="1165"/>
        <end position="1176"/>
    </location>
</feature>
<dbReference type="SUPFAM" id="SSF54160">
    <property type="entry name" value="Chromo domain-like"/>
    <property type="match status" value="1"/>
</dbReference>
<dbReference type="Proteomes" id="UP000041254">
    <property type="component" value="Unassembled WGS sequence"/>
</dbReference>
<dbReference type="Pfam" id="PF02891">
    <property type="entry name" value="zf-MIZ"/>
    <property type="match status" value="1"/>
</dbReference>
<evidence type="ECO:0000256" key="5">
    <source>
        <dbReference type="SAM" id="MobiDB-lite"/>
    </source>
</evidence>
<evidence type="ECO:0000256" key="1">
    <source>
        <dbReference type="ARBA" id="ARBA00022723"/>
    </source>
</evidence>
<feature type="compositionally biased region" description="Low complexity" evidence="5">
    <location>
        <begin position="522"/>
        <end position="533"/>
    </location>
</feature>
<evidence type="ECO:0000259" key="7">
    <source>
        <dbReference type="PROSITE" id="PS51044"/>
    </source>
</evidence>
<dbReference type="VEuPathDB" id="CryptoDB:Vbra_2489"/>
<dbReference type="Pfam" id="PF00385">
    <property type="entry name" value="Chromo"/>
    <property type="match status" value="1"/>
</dbReference>
<feature type="compositionally biased region" description="Pro residues" evidence="5">
    <location>
        <begin position="1145"/>
        <end position="1164"/>
    </location>
</feature>
<reference evidence="8 9" key="1">
    <citation type="submission" date="2014-11" db="EMBL/GenBank/DDBJ databases">
        <authorList>
            <person name="Zhu J."/>
            <person name="Qi W."/>
            <person name="Song R."/>
        </authorList>
    </citation>
    <scope>NUCLEOTIDE SEQUENCE [LARGE SCALE GENOMIC DNA]</scope>
</reference>
<feature type="compositionally biased region" description="Pro residues" evidence="5">
    <location>
        <begin position="424"/>
        <end position="433"/>
    </location>
</feature>
<dbReference type="AlphaFoldDB" id="A0A0G4F0W3"/>
<feature type="region of interest" description="Disordered" evidence="5">
    <location>
        <begin position="1"/>
        <end position="80"/>
    </location>
</feature>
<feature type="region of interest" description="Disordered" evidence="5">
    <location>
        <begin position="563"/>
        <end position="601"/>
    </location>
</feature>